<evidence type="ECO:0000313" key="2">
    <source>
        <dbReference type="EMBL" id="KAF2203942.1"/>
    </source>
</evidence>
<dbReference type="Proteomes" id="UP000799536">
    <property type="component" value="Unassembled WGS sequence"/>
</dbReference>
<comment type="caution">
    <text evidence="2">The sequence shown here is derived from an EMBL/GenBank/DDBJ whole genome shotgun (WGS) entry which is preliminary data.</text>
</comment>
<keyword evidence="3" id="KW-1185">Reference proteome</keyword>
<organism evidence="2 3">
    <name type="scientific">Delitschia confertaspora ATCC 74209</name>
    <dbReference type="NCBI Taxonomy" id="1513339"/>
    <lineage>
        <taxon>Eukaryota</taxon>
        <taxon>Fungi</taxon>
        <taxon>Dikarya</taxon>
        <taxon>Ascomycota</taxon>
        <taxon>Pezizomycotina</taxon>
        <taxon>Dothideomycetes</taxon>
        <taxon>Pleosporomycetidae</taxon>
        <taxon>Pleosporales</taxon>
        <taxon>Delitschiaceae</taxon>
        <taxon>Delitschia</taxon>
    </lineage>
</organism>
<evidence type="ECO:0000256" key="1">
    <source>
        <dbReference type="SAM" id="MobiDB-lite"/>
    </source>
</evidence>
<proteinExistence type="predicted"/>
<feature type="compositionally biased region" description="Pro residues" evidence="1">
    <location>
        <begin position="120"/>
        <end position="131"/>
    </location>
</feature>
<name>A0A9P4JRA9_9PLEO</name>
<evidence type="ECO:0000313" key="3">
    <source>
        <dbReference type="Proteomes" id="UP000799536"/>
    </source>
</evidence>
<protein>
    <submittedName>
        <fullName evidence="2">Uncharacterized protein</fullName>
    </submittedName>
</protein>
<reference evidence="2" key="1">
    <citation type="journal article" date="2020" name="Stud. Mycol.">
        <title>101 Dothideomycetes genomes: a test case for predicting lifestyles and emergence of pathogens.</title>
        <authorList>
            <person name="Haridas S."/>
            <person name="Albert R."/>
            <person name="Binder M."/>
            <person name="Bloem J."/>
            <person name="Labutti K."/>
            <person name="Salamov A."/>
            <person name="Andreopoulos B."/>
            <person name="Baker S."/>
            <person name="Barry K."/>
            <person name="Bills G."/>
            <person name="Bluhm B."/>
            <person name="Cannon C."/>
            <person name="Castanera R."/>
            <person name="Culley D."/>
            <person name="Daum C."/>
            <person name="Ezra D."/>
            <person name="Gonzalez J."/>
            <person name="Henrissat B."/>
            <person name="Kuo A."/>
            <person name="Liang C."/>
            <person name="Lipzen A."/>
            <person name="Lutzoni F."/>
            <person name="Magnuson J."/>
            <person name="Mondo S."/>
            <person name="Nolan M."/>
            <person name="Ohm R."/>
            <person name="Pangilinan J."/>
            <person name="Park H.-J."/>
            <person name="Ramirez L."/>
            <person name="Alfaro M."/>
            <person name="Sun H."/>
            <person name="Tritt A."/>
            <person name="Yoshinaga Y."/>
            <person name="Zwiers L.-H."/>
            <person name="Turgeon B."/>
            <person name="Goodwin S."/>
            <person name="Spatafora J."/>
            <person name="Crous P."/>
            <person name="Grigoriev I."/>
        </authorList>
    </citation>
    <scope>NUCLEOTIDE SEQUENCE</scope>
    <source>
        <strain evidence="2">ATCC 74209</strain>
    </source>
</reference>
<gene>
    <name evidence="2" type="ORF">GQ43DRAFT_225354</name>
</gene>
<feature type="region of interest" description="Disordered" evidence="1">
    <location>
        <begin position="108"/>
        <end position="138"/>
    </location>
</feature>
<dbReference type="EMBL" id="ML993889">
    <property type="protein sequence ID" value="KAF2203942.1"/>
    <property type="molecule type" value="Genomic_DNA"/>
</dbReference>
<sequence length="158" mass="17211">MSSVSRTLTTCPDICMAALPNELISLYISSHCLHGRANVYPRFRYLVAKVVGFPSFPCLNSIVSPSLHETISFPSLSFKMHFTLQLIAPKDQSLLHCNSRDCASTPISNSPCQMSREDSPAPPPQPPPSPVGWPMATSDDGDFIYTDLAALSPLNCLN</sequence>
<dbReference type="AlphaFoldDB" id="A0A9P4JRA9"/>
<accession>A0A9P4JRA9</accession>